<dbReference type="EMBL" id="GG693865">
    <property type="protein sequence ID" value="EES53321.1"/>
    <property type="molecule type" value="Genomic_DNA"/>
</dbReference>
<organism evidence="8 9">
    <name type="scientific">Leptospirillum ferrodiazotrophum</name>
    <dbReference type="NCBI Taxonomy" id="412449"/>
    <lineage>
        <taxon>Bacteria</taxon>
        <taxon>Pseudomonadati</taxon>
        <taxon>Nitrospirota</taxon>
        <taxon>Nitrospiria</taxon>
        <taxon>Nitrospirales</taxon>
        <taxon>Nitrospiraceae</taxon>
        <taxon>Leptospirillum</taxon>
    </lineage>
</organism>
<keyword evidence="4" id="KW-0479">Metal-binding</keyword>
<evidence type="ECO:0000256" key="4">
    <source>
        <dbReference type="ARBA" id="ARBA00022723"/>
    </source>
</evidence>
<sequence length="163" mass="17380">MWKLLWKILKTGTLTESPTRTQEETGRPPFLHSASIRHVDAGSCNGCELELWALENPVTSLSSLGFSFVASPRHADILLVTGPVSCHMKEALETTHQAMPAPKRVLAVGDCAISGGVFRGSYATHDGLSSILPPDVTVHGCPPPPEAIVEGVLRAFGSPPHHS</sequence>
<keyword evidence="3" id="KW-0004">4Fe-4S</keyword>
<dbReference type="AlphaFoldDB" id="C6HVM4"/>
<dbReference type="PANTHER" id="PTHR42989:SF1">
    <property type="entry name" value="FORMATE HYDROGENLYASE SUBUNIT 7-RELATED"/>
    <property type="match status" value="1"/>
</dbReference>
<feature type="domain" description="NADH:ubiquinone oxidoreductase-like 20kDa subunit" evidence="7">
    <location>
        <begin position="44"/>
        <end position="153"/>
    </location>
</feature>
<keyword evidence="9" id="KW-1185">Reference proteome</keyword>
<accession>C6HVM4</accession>
<evidence type="ECO:0000259" key="7">
    <source>
        <dbReference type="Pfam" id="PF01058"/>
    </source>
</evidence>
<dbReference type="GO" id="GO:0051539">
    <property type="term" value="F:4 iron, 4 sulfur cluster binding"/>
    <property type="evidence" value="ECO:0007669"/>
    <property type="project" value="UniProtKB-KW"/>
</dbReference>
<evidence type="ECO:0000256" key="3">
    <source>
        <dbReference type="ARBA" id="ARBA00022485"/>
    </source>
</evidence>
<keyword evidence="5" id="KW-0408">Iron</keyword>
<dbReference type="Pfam" id="PF01058">
    <property type="entry name" value="Oxidored_q6"/>
    <property type="match status" value="1"/>
</dbReference>
<comment type="similarity">
    <text evidence="2">Belongs to the complex I 20 kDa subunit family.</text>
</comment>
<proteinExistence type="inferred from homology"/>
<reference evidence="8 9" key="1">
    <citation type="journal article" date="2009" name="Appl. Environ. Microbiol.">
        <title>Community genomic and proteomic analyses of chemoautotrophic iron-oxidizing "Leptospirillum rubarum" (Group II) and "Leptospirillum ferrodiazotrophum" (Group III) bacteria in acid mine drainage biofilms.</title>
        <authorList>
            <person name="Goltsman D.S."/>
            <person name="Denef V.J."/>
            <person name="Singer S.W."/>
            <person name="VerBerkmoes N.C."/>
            <person name="Lefsrud M."/>
            <person name="Mueller R.S."/>
            <person name="Dick G.J."/>
            <person name="Sun C.L."/>
            <person name="Wheeler K.E."/>
            <person name="Zemla A."/>
            <person name="Baker B.J."/>
            <person name="Hauser L."/>
            <person name="Land M."/>
            <person name="Shah M.B."/>
            <person name="Thelen M.P."/>
            <person name="Hettich R.L."/>
            <person name="Banfield J.F."/>
        </authorList>
    </citation>
    <scope>NUCLEOTIDE SEQUENCE [LARGE SCALE GENOMIC DNA]</scope>
</reference>
<dbReference type="Gene3D" id="3.40.50.12280">
    <property type="match status" value="1"/>
</dbReference>
<evidence type="ECO:0000256" key="1">
    <source>
        <dbReference type="ARBA" id="ARBA00001966"/>
    </source>
</evidence>
<evidence type="ECO:0000313" key="9">
    <source>
        <dbReference type="Proteomes" id="UP000009374"/>
    </source>
</evidence>
<protein>
    <submittedName>
        <fullName evidence="8">Putative hydrogenase-3 subunit (HycG)</fullName>
    </submittedName>
</protein>
<keyword evidence="6" id="KW-0411">Iron-sulfur</keyword>
<comment type="cofactor">
    <cofactor evidence="1">
        <name>[4Fe-4S] cluster</name>
        <dbReference type="ChEBI" id="CHEBI:49883"/>
    </cofactor>
</comment>
<dbReference type="PANTHER" id="PTHR42989">
    <property type="entry name" value="HYDROGENASE-4 COMPONENT I"/>
    <property type="match status" value="1"/>
</dbReference>
<evidence type="ECO:0000313" key="8">
    <source>
        <dbReference type="EMBL" id="EES53321.1"/>
    </source>
</evidence>
<dbReference type="Proteomes" id="UP000009374">
    <property type="component" value="Unassembled WGS sequence"/>
</dbReference>
<gene>
    <name evidence="8" type="ORF">UBAL3_79520042</name>
</gene>
<dbReference type="InterPro" id="IPR052375">
    <property type="entry name" value="Complex_I_20kDa-like"/>
</dbReference>
<evidence type="ECO:0000256" key="5">
    <source>
        <dbReference type="ARBA" id="ARBA00023004"/>
    </source>
</evidence>
<dbReference type="GO" id="GO:0046872">
    <property type="term" value="F:metal ion binding"/>
    <property type="evidence" value="ECO:0007669"/>
    <property type="project" value="UniProtKB-KW"/>
</dbReference>
<name>C6HVM4_9BACT</name>
<dbReference type="SUPFAM" id="SSF56770">
    <property type="entry name" value="HydA/Nqo6-like"/>
    <property type="match status" value="1"/>
</dbReference>
<dbReference type="InterPro" id="IPR006137">
    <property type="entry name" value="NADH_UbQ_OxRdtase-like_20kDa"/>
</dbReference>
<evidence type="ECO:0000256" key="2">
    <source>
        <dbReference type="ARBA" id="ARBA00009173"/>
    </source>
</evidence>
<evidence type="ECO:0000256" key="6">
    <source>
        <dbReference type="ARBA" id="ARBA00023014"/>
    </source>
</evidence>